<proteinExistence type="predicted"/>
<organism evidence="2 3">
    <name type="scientific">Teratosphaeria nubilosa</name>
    <dbReference type="NCBI Taxonomy" id="161662"/>
    <lineage>
        <taxon>Eukaryota</taxon>
        <taxon>Fungi</taxon>
        <taxon>Dikarya</taxon>
        <taxon>Ascomycota</taxon>
        <taxon>Pezizomycotina</taxon>
        <taxon>Dothideomycetes</taxon>
        <taxon>Dothideomycetidae</taxon>
        <taxon>Mycosphaerellales</taxon>
        <taxon>Teratosphaeriaceae</taxon>
        <taxon>Teratosphaeria</taxon>
    </lineage>
</organism>
<evidence type="ECO:0000256" key="1">
    <source>
        <dbReference type="SAM" id="MobiDB-lite"/>
    </source>
</evidence>
<evidence type="ECO:0000313" key="3">
    <source>
        <dbReference type="Proteomes" id="UP000799436"/>
    </source>
</evidence>
<dbReference type="EMBL" id="ML995809">
    <property type="protein sequence ID" value="KAF2774002.1"/>
    <property type="molecule type" value="Genomic_DNA"/>
</dbReference>
<evidence type="ECO:0000313" key="2">
    <source>
        <dbReference type="EMBL" id="KAF2774002.1"/>
    </source>
</evidence>
<feature type="region of interest" description="Disordered" evidence="1">
    <location>
        <begin position="151"/>
        <end position="174"/>
    </location>
</feature>
<dbReference type="OrthoDB" id="10508815at2759"/>
<dbReference type="Proteomes" id="UP000799436">
    <property type="component" value="Unassembled WGS sequence"/>
</dbReference>
<keyword evidence="3" id="KW-1185">Reference proteome</keyword>
<gene>
    <name evidence="2" type="ORF">EJ03DRAFT_333122</name>
</gene>
<dbReference type="AlphaFoldDB" id="A0A6G1LN62"/>
<accession>A0A6G1LN62</accession>
<sequence>MAQITCPFNLHRHPRPAGPPIPSDTRTFILNVLAELLNDLRDVQNTLAENGTAAIRVDAAITLLDIIATRLKASEGSVEVKMPVIILNIDIDTQIASVYEWLADLLVKSQAVFVAPHLTIERFVARLHKAAASARKEGNFLVEEKTQKLSLHGEEAQTHGNNSNPTPRPCSDVKDTISEKRMAKLLLEIVQ</sequence>
<protein>
    <submittedName>
        <fullName evidence="2">Uncharacterized protein</fullName>
    </submittedName>
</protein>
<reference evidence="2" key="1">
    <citation type="journal article" date="2020" name="Stud. Mycol.">
        <title>101 Dothideomycetes genomes: a test case for predicting lifestyles and emergence of pathogens.</title>
        <authorList>
            <person name="Haridas S."/>
            <person name="Albert R."/>
            <person name="Binder M."/>
            <person name="Bloem J."/>
            <person name="Labutti K."/>
            <person name="Salamov A."/>
            <person name="Andreopoulos B."/>
            <person name="Baker S."/>
            <person name="Barry K."/>
            <person name="Bills G."/>
            <person name="Bluhm B."/>
            <person name="Cannon C."/>
            <person name="Castanera R."/>
            <person name="Culley D."/>
            <person name="Daum C."/>
            <person name="Ezra D."/>
            <person name="Gonzalez J."/>
            <person name="Henrissat B."/>
            <person name="Kuo A."/>
            <person name="Liang C."/>
            <person name="Lipzen A."/>
            <person name="Lutzoni F."/>
            <person name="Magnuson J."/>
            <person name="Mondo S."/>
            <person name="Nolan M."/>
            <person name="Ohm R."/>
            <person name="Pangilinan J."/>
            <person name="Park H.-J."/>
            <person name="Ramirez L."/>
            <person name="Alfaro M."/>
            <person name="Sun H."/>
            <person name="Tritt A."/>
            <person name="Yoshinaga Y."/>
            <person name="Zwiers L.-H."/>
            <person name="Turgeon B."/>
            <person name="Goodwin S."/>
            <person name="Spatafora J."/>
            <person name="Crous P."/>
            <person name="Grigoriev I."/>
        </authorList>
    </citation>
    <scope>NUCLEOTIDE SEQUENCE</scope>
    <source>
        <strain evidence="2">CBS 116005</strain>
    </source>
</reference>
<name>A0A6G1LN62_9PEZI</name>